<feature type="domain" description="Glucose-methanol-choline oxidoreductase C-terminal" evidence="7">
    <location>
        <begin position="475"/>
        <end position="605"/>
    </location>
</feature>
<dbReference type="PANTHER" id="PTHR42784:SF1">
    <property type="entry name" value="PYRANOSE 2-OXIDASE"/>
    <property type="match status" value="1"/>
</dbReference>
<dbReference type="InterPro" id="IPR007867">
    <property type="entry name" value="GMC_OxRtase_C"/>
</dbReference>
<proteinExistence type="inferred from homology"/>
<dbReference type="GO" id="GO:0016614">
    <property type="term" value="F:oxidoreductase activity, acting on CH-OH group of donors"/>
    <property type="evidence" value="ECO:0007669"/>
    <property type="project" value="InterPro"/>
</dbReference>
<organism evidence="8 9">
    <name type="scientific">Methylovulum psychrotolerans</name>
    <dbReference type="NCBI Taxonomy" id="1704499"/>
    <lineage>
        <taxon>Bacteria</taxon>
        <taxon>Pseudomonadati</taxon>
        <taxon>Pseudomonadota</taxon>
        <taxon>Gammaproteobacteria</taxon>
        <taxon>Methylococcales</taxon>
        <taxon>Methylococcaceae</taxon>
        <taxon>Methylovulum</taxon>
    </lineage>
</organism>
<dbReference type="Proteomes" id="UP000197019">
    <property type="component" value="Chromosome"/>
</dbReference>
<dbReference type="PANTHER" id="PTHR42784">
    <property type="entry name" value="PYRANOSE 2-OXIDASE"/>
    <property type="match status" value="1"/>
</dbReference>
<evidence type="ECO:0000259" key="6">
    <source>
        <dbReference type="Pfam" id="PF00732"/>
    </source>
</evidence>
<dbReference type="InterPro" id="IPR051473">
    <property type="entry name" value="P2Ox-like"/>
</dbReference>
<comment type="similarity">
    <text evidence="2">Belongs to the GMC oxidoreductase family.</text>
</comment>
<keyword evidence="9" id="KW-1185">Reference proteome</keyword>
<accession>A0A1Z4BXR5</accession>
<evidence type="ECO:0000256" key="1">
    <source>
        <dbReference type="ARBA" id="ARBA00001974"/>
    </source>
</evidence>
<evidence type="ECO:0000256" key="2">
    <source>
        <dbReference type="ARBA" id="ARBA00010790"/>
    </source>
</evidence>
<dbReference type="Gene3D" id="3.50.50.60">
    <property type="entry name" value="FAD/NAD(P)-binding domain"/>
    <property type="match status" value="2"/>
</dbReference>
<dbReference type="RefSeq" id="WP_088618907.1">
    <property type="nucleotide sequence ID" value="NZ_CP022129.1"/>
</dbReference>
<evidence type="ECO:0000256" key="5">
    <source>
        <dbReference type="ARBA" id="ARBA00023002"/>
    </source>
</evidence>
<dbReference type="SUPFAM" id="SSF54373">
    <property type="entry name" value="FAD-linked reductases, C-terminal domain"/>
    <property type="match status" value="1"/>
</dbReference>
<dbReference type="Pfam" id="PF05199">
    <property type="entry name" value="GMC_oxred_C"/>
    <property type="match status" value="1"/>
</dbReference>
<keyword evidence="5" id="KW-0560">Oxidoreductase</keyword>
<dbReference type="EMBL" id="CP022129">
    <property type="protein sequence ID" value="ASF46033.1"/>
    <property type="molecule type" value="Genomic_DNA"/>
</dbReference>
<dbReference type="Pfam" id="PF13450">
    <property type="entry name" value="NAD_binding_8"/>
    <property type="match status" value="1"/>
</dbReference>
<dbReference type="AlphaFoldDB" id="A0A1Z4BXR5"/>
<dbReference type="Pfam" id="PF00732">
    <property type="entry name" value="GMC_oxred_N"/>
    <property type="match status" value="1"/>
</dbReference>
<evidence type="ECO:0000313" key="9">
    <source>
        <dbReference type="Proteomes" id="UP000197019"/>
    </source>
</evidence>
<dbReference type="KEGG" id="mpsy:CEK71_08035"/>
<evidence type="ECO:0000259" key="7">
    <source>
        <dbReference type="Pfam" id="PF05199"/>
    </source>
</evidence>
<comment type="cofactor">
    <cofactor evidence="1">
        <name>FAD</name>
        <dbReference type="ChEBI" id="CHEBI:57692"/>
    </cofactor>
</comment>
<dbReference type="OrthoDB" id="9787779at2"/>
<keyword evidence="4" id="KW-0274">FAD</keyword>
<evidence type="ECO:0000256" key="3">
    <source>
        <dbReference type="ARBA" id="ARBA00022630"/>
    </source>
</evidence>
<dbReference type="InterPro" id="IPR036188">
    <property type="entry name" value="FAD/NAD-bd_sf"/>
</dbReference>
<evidence type="ECO:0000313" key="8">
    <source>
        <dbReference type="EMBL" id="ASF46033.1"/>
    </source>
</evidence>
<name>A0A1Z4BXR5_9GAMM</name>
<gene>
    <name evidence="8" type="ORF">CEK71_08035</name>
</gene>
<keyword evidence="3" id="KW-0285">Flavoprotein</keyword>
<dbReference type="GO" id="GO:0050660">
    <property type="term" value="F:flavin adenine dinucleotide binding"/>
    <property type="evidence" value="ECO:0007669"/>
    <property type="project" value="InterPro"/>
</dbReference>
<reference evidence="8 9" key="1">
    <citation type="submission" date="2017-06" db="EMBL/GenBank/DDBJ databases">
        <title>Genome Sequencing of the methanotroph Methylovulum psychrotolerants str. HV10-M2 isolated from a high-altitude environment.</title>
        <authorList>
            <person name="Mateos-Rivera A."/>
        </authorList>
    </citation>
    <scope>NUCLEOTIDE SEQUENCE [LARGE SCALE GENOMIC DNA]</scope>
    <source>
        <strain evidence="8 9">HV10_M2</strain>
    </source>
</reference>
<evidence type="ECO:0000256" key="4">
    <source>
        <dbReference type="ARBA" id="ARBA00022827"/>
    </source>
</evidence>
<sequence length="620" mass="68734">MPKYSHVCRCQSDHARFAEKIYDVVIVGSGVSGAIIAKELSSQGKSVLILEAGPENIYTMNGYNKYIETFYGNINKDNNAPYPFNANAQSPSSLDVDKLTPGVPDTKGYFVQLGTLPLESTYTRVLGGTTLHWQATCLRMLPEDFKMQTLFGQGRDWPYDYETLNPYYNIAERELGVAADVDDQRYFDITFDPNYVFPMERIPVSYLDKMVAKHVDGMTITLESGEARSLLVRSIPQARNGVPNPNYDGGKGYVPVGALGTNQEEMGERCQGNGNCVPICPVQAKYDARKTLYKALQTGNTEIISQAVAHKIDIDPDSQRVTRIHYKSYQDPALPEYTEGTVQGRVFVLAANPIENAKLMLASGLNSSSDMVGRNLMDHPYIHAWGLMPEISGTMRGPQGTSGIEEIRSGQFRSQHAGFRIDIHNEGWGWATGSPTTDLLDLVDNQQQYGTDLRNGLVNNVSRQLLLAFMVEQLPDPNNRITIDPSYTDQIGNYRPVITYSLSDYSLAGMAYGRKLSKEIFAQIGVEDHTYYDPSSFGYLIYNGQEMIARGGNHFSGTHIMGSSSADSVVDRNQRSWDHDNLYLVGSGSLPSIATSNTTLTLAAMCYMSVEQILRDLQTA</sequence>
<dbReference type="InterPro" id="IPR000172">
    <property type="entry name" value="GMC_OxRdtase_N"/>
</dbReference>
<dbReference type="SUPFAM" id="SSF51905">
    <property type="entry name" value="FAD/NAD(P)-binding domain"/>
    <property type="match status" value="1"/>
</dbReference>
<feature type="domain" description="Glucose-methanol-choline oxidoreductase N-terminal" evidence="6">
    <location>
        <begin position="268"/>
        <end position="380"/>
    </location>
</feature>
<protein>
    <submittedName>
        <fullName evidence="8">Dehydrogenase</fullName>
    </submittedName>
</protein>